<sequence length="107" mass="11704">MSLSRLMKFVTGGMEAFLGIPIIGGAFILFTGHTALWVMLALHIVTLLICHKENAGRFGSMVGIATSLLGFIPFVGMIMHIISAIVLLLGALGQDDNRYSRPYRRVR</sequence>
<organism evidence="2 3">
    <name type="scientific">Paenibacillus ginsengarvi</name>
    <dbReference type="NCBI Taxonomy" id="400777"/>
    <lineage>
        <taxon>Bacteria</taxon>
        <taxon>Bacillati</taxon>
        <taxon>Bacillota</taxon>
        <taxon>Bacilli</taxon>
        <taxon>Bacillales</taxon>
        <taxon>Paenibacillaceae</taxon>
        <taxon>Paenibacillus</taxon>
    </lineage>
</organism>
<keyword evidence="1" id="KW-1133">Transmembrane helix</keyword>
<protein>
    <submittedName>
        <fullName evidence="2">Uncharacterized protein</fullName>
    </submittedName>
</protein>
<dbReference type="RefSeq" id="WP_120751732.1">
    <property type="nucleotide sequence ID" value="NZ_RBAH01000043.1"/>
</dbReference>
<dbReference type="Proteomes" id="UP000282311">
    <property type="component" value="Unassembled WGS sequence"/>
</dbReference>
<proteinExistence type="predicted"/>
<feature type="transmembrane region" description="Helical" evidence="1">
    <location>
        <begin position="62"/>
        <end position="92"/>
    </location>
</feature>
<dbReference type="OrthoDB" id="1925744at2"/>
<comment type="caution">
    <text evidence="2">The sequence shown here is derived from an EMBL/GenBank/DDBJ whole genome shotgun (WGS) entry which is preliminary data.</text>
</comment>
<gene>
    <name evidence="2" type="ORF">D7M11_34035</name>
</gene>
<reference evidence="2 3" key="1">
    <citation type="journal article" date="2007" name="Int. J. Syst. Evol. Microbiol.">
        <title>Paenibacillus ginsengarvi sp. nov., isolated from soil from ginseng cultivation.</title>
        <authorList>
            <person name="Yoon M.H."/>
            <person name="Ten L.N."/>
            <person name="Im W.T."/>
        </authorList>
    </citation>
    <scope>NUCLEOTIDE SEQUENCE [LARGE SCALE GENOMIC DNA]</scope>
    <source>
        <strain evidence="2 3">KCTC 13059</strain>
    </source>
</reference>
<evidence type="ECO:0000313" key="3">
    <source>
        <dbReference type="Proteomes" id="UP000282311"/>
    </source>
</evidence>
<keyword evidence="1" id="KW-0472">Membrane</keyword>
<keyword evidence="1" id="KW-0812">Transmembrane</keyword>
<keyword evidence="3" id="KW-1185">Reference proteome</keyword>
<feature type="transmembrane region" description="Helical" evidence="1">
    <location>
        <begin position="20"/>
        <end position="50"/>
    </location>
</feature>
<dbReference type="AlphaFoldDB" id="A0A3B0AUU7"/>
<evidence type="ECO:0000313" key="2">
    <source>
        <dbReference type="EMBL" id="RKN64312.1"/>
    </source>
</evidence>
<dbReference type="EMBL" id="RBAH01000043">
    <property type="protein sequence ID" value="RKN64312.1"/>
    <property type="molecule type" value="Genomic_DNA"/>
</dbReference>
<name>A0A3B0AUU7_9BACL</name>
<accession>A0A3B0AUU7</accession>
<evidence type="ECO:0000256" key="1">
    <source>
        <dbReference type="SAM" id="Phobius"/>
    </source>
</evidence>